<evidence type="ECO:0000256" key="7">
    <source>
        <dbReference type="SAM" id="Phobius"/>
    </source>
</evidence>
<gene>
    <name evidence="8" type="ORF">CJN711_LOCUS3917</name>
    <name evidence="9" type="ORF">KQP761_LOCUS16359</name>
    <name evidence="10" type="ORF">MBJ925_LOCUS24306</name>
    <name evidence="13" type="ORF">SMN809_LOCUS32053</name>
    <name evidence="12" type="ORF">UXM345_LOCUS10399</name>
    <name evidence="11" type="ORF">XDN619_LOCUS23883</name>
</gene>
<name>A0A819HMS1_9BILA</name>
<evidence type="ECO:0000313" key="9">
    <source>
        <dbReference type="EMBL" id="CAF1531994.1"/>
    </source>
</evidence>
<dbReference type="OrthoDB" id="195015at2759"/>
<dbReference type="Proteomes" id="UP000663842">
    <property type="component" value="Unassembled WGS sequence"/>
</dbReference>
<evidence type="ECO:0000313" key="14">
    <source>
        <dbReference type="Proteomes" id="UP000663842"/>
    </source>
</evidence>
<dbReference type="Proteomes" id="UP000663824">
    <property type="component" value="Unassembled WGS sequence"/>
</dbReference>
<dbReference type="PANTHER" id="PTHR11923:SF51">
    <property type="entry name" value="LYSOSOME MEMBRANE PROTEIN 2"/>
    <property type="match status" value="1"/>
</dbReference>
<evidence type="ECO:0000256" key="2">
    <source>
        <dbReference type="ARBA" id="ARBA00010532"/>
    </source>
</evidence>
<accession>A0A819HMS1</accession>
<dbReference type="EMBL" id="CAJNOV010000646">
    <property type="protein sequence ID" value="CAF1033415.1"/>
    <property type="molecule type" value="Genomic_DNA"/>
</dbReference>
<feature type="transmembrane region" description="Helical" evidence="7">
    <location>
        <begin position="32"/>
        <end position="57"/>
    </location>
</feature>
<comment type="subcellular location">
    <subcellularLocation>
        <location evidence="1">Membrane</location>
    </subcellularLocation>
</comment>
<dbReference type="GO" id="GO:0016020">
    <property type="term" value="C:membrane"/>
    <property type="evidence" value="ECO:0007669"/>
    <property type="project" value="UniProtKB-SubCell"/>
</dbReference>
<dbReference type="EMBL" id="CAJNRE010012609">
    <property type="protein sequence ID" value="CAF2111848.1"/>
    <property type="molecule type" value="Genomic_DNA"/>
</dbReference>
<comment type="caution">
    <text evidence="12">The sequence shown here is derived from an EMBL/GenBank/DDBJ whole genome shotgun (WGS) entry which is preliminary data.</text>
</comment>
<dbReference type="Pfam" id="PF01130">
    <property type="entry name" value="CD36"/>
    <property type="match status" value="1"/>
</dbReference>
<sequence length="538" mass="61706">MESPPATKIKIIQAKEVPVQTRRKRFTEICTLPVRIVSEIVCVILLFTILAGFLLSWPSVSNYVSEKIRAKIRLAPDSDGFQGWLKPPVETIRTYRLYNITNYMDIMTNKSDPLLEFQETKPLRYKLSVNKNNVEWLEKNEKLKYSLERLFTRAETFDEELLNQEGAFIDILRVMIRTNFGLKPDQNFYTLTGLNAFNYSKAVDKLEGYVSPIFESVAEKMIGPNKDKYGFIYRYNGSNGFNYTILTGAKNSSIKGQMVDFASAYSKFTTSADQWNIDLFDGTTYPVMGDPPNRKVINIFQPDFCRPVQLRYVQTVSKFGFDRLHEYVLKFVDYETCPEMDETCTEADRVDITKCLSTDLPSGVVVVTKPHMYGHNSSALNVAFTPDAEKHESAIYFEPTTGTPIRGRTRIQMNVNALIDRIKYNKRGTIEPMGTRATTRFIPILWIDQSITLNADVQSRLKSGIRIIGIINTGGDYHRMLKLVHILVFIFSLIGIIVMVELFFWNRRRKRCEITLYQDNEPEKTPLNRSGTAPPSTA</sequence>
<dbReference type="EMBL" id="CAJOBI010065924">
    <property type="protein sequence ID" value="CAF4436090.1"/>
    <property type="molecule type" value="Genomic_DNA"/>
</dbReference>
<feature type="transmembrane region" description="Helical" evidence="7">
    <location>
        <begin position="483"/>
        <end position="505"/>
    </location>
</feature>
<dbReference type="Proteomes" id="UP000663887">
    <property type="component" value="Unassembled WGS sequence"/>
</dbReference>
<dbReference type="Proteomes" id="UP000663834">
    <property type="component" value="Unassembled WGS sequence"/>
</dbReference>
<keyword evidence="5 7" id="KW-0472">Membrane</keyword>
<keyword evidence="6" id="KW-0325">Glycoprotein</keyword>
<evidence type="ECO:0000256" key="5">
    <source>
        <dbReference type="ARBA" id="ARBA00023136"/>
    </source>
</evidence>
<evidence type="ECO:0000313" key="10">
    <source>
        <dbReference type="EMBL" id="CAF2111848.1"/>
    </source>
</evidence>
<dbReference type="InterPro" id="IPR002159">
    <property type="entry name" value="CD36_fam"/>
</dbReference>
<evidence type="ECO:0000313" key="8">
    <source>
        <dbReference type="EMBL" id="CAF1033415.1"/>
    </source>
</evidence>
<dbReference type="AlphaFoldDB" id="A0A819HMS1"/>
<dbReference type="Proteomes" id="UP000676336">
    <property type="component" value="Unassembled WGS sequence"/>
</dbReference>
<dbReference type="PANTHER" id="PTHR11923">
    <property type="entry name" value="SCAVENGER RECEPTOR CLASS B TYPE-1 SR-B1"/>
    <property type="match status" value="1"/>
</dbReference>
<evidence type="ECO:0000313" key="12">
    <source>
        <dbReference type="EMBL" id="CAF3898461.1"/>
    </source>
</evidence>
<proteinExistence type="inferred from homology"/>
<dbReference type="EMBL" id="CAJOBF010000993">
    <property type="protein sequence ID" value="CAF3898461.1"/>
    <property type="molecule type" value="Genomic_DNA"/>
</dbReference>
<organism evidence="12 14">
    <name type="scientific">Rotaria magnacalcarata</name>
    <dbReference type="NCBI Taxonomy" id="392030"/>
    <lineage>
        <taxon>Eukaryota</taxon>
        <taxon>Metazoa</taxon>
        <taxon>Spiralia</taxon>
        <taxon>Gnathifera</taxon>
        <taxon>Rotifera</taxon>
        <taxon>Eurotatoria</taxon>
        <taxon>Bdelloidea</taxon>
        <taxon>Philodinida</taxon>
        <taxon>Philodinidae</taxon>
        <taxon>Rotaria</taxon>
    </lineage>
</organism>
<reference evidence="12" key="1">
    <citation type="submission" date="2021-02" db="EMBL/GenBank/DDBJ databases">
        <authorList>
            <person name="Nowell W R."/>
        </authorList>
    </citation>
    <scope>NUCLEOTIDE SEQUENCE</scope>
</reference>
<keyword evidence="4 7" id="KW-1133">Transmembrane helix</keyword>
<evidence type="ECO:0000256" key="1">
    <source>
        <dbReference type="ARBA" id="ARBA00004370"/>
    </source>
</evidence>
<evidence type="ECO:0000313" key="13">
    <source>
        <dbReference type="EMBL" id="CAF4436090.1"/>
    </source>
</evidence>
<dbReference type="EMBL" id="CAJNOW010008208">
    <property type="protein sequence ID" value="CAF1531994.1"/>
    <property type="molecule type" value="Genomic_DNA"/>
</dbReference>
<evidence type="ECO:0000256" key="4">
    <source>
        <dbReference type="ARBA" id="ARBA00022989"/>
    </source>
</evidence>
<dbReference type="GO" id="GO:0005044">
    <property type="term" value="F:scavenger receptor activity"/>
    <property type="evidence" value="ECO:0007669"/>
    <property type="project" value="TreeGrafter"/>
</dbReference>
<dbReference type="GO" id="GO:0005737">
    <property type="term" value="C:cytoplasm"/>
    <property type="evidence" value="ECO:0007669"/>
    <property type="project" value="TreeGrafter"/>
</dbReference>
<evidence type="ECO:0000313" key="11">
    <source>
        <dbReference type="EMBL" id="CAF2126567.1"/>
    </source>
</evidence>
<evidence type="ECO:0000256" key="3">
    <source>
        <dbReference type="ARBA" id="ARBA00022692"/>
    </source>
</evidence>
<dbReference type="EMBL" id="CAJNRG010010836">
    <property type="protein sequence ID" value="CAF2126567.1"/>
    <property type="molecule type" value="Genomic_DNA"/>
</dbReference>
<protein>
    <submittedName>
        <fullName evidence="12">Uncharacterized protein</fullName>
    </submittedName>
</protein>
<dbReference type="Proteomes" id="UP000663855">
    <property type="component" value="Unassembled WGS sequence"/>
</dbReference>
<keyword evidence="3 7" id="KW-0812">Transmembrane</keyword>
<evidence type="ECO:0000256" key="6">
    <source>
        <dbReference type="ARBA" id="ARBA00023180"/>
    </source>
</evidence>
<comment type="similarity">
    <text evidence="2">Belongs to the CD36 family.</text>
</comment>